<dbReference type="GeneID" id="20005750"/>
<dbReference type="PANTHER" id="PTHR11403">
    <property type="entry name" value="CYTOCHROME C OXIDASE SUBUNIT III"/>
    <property type="match status" value="1"/>
</dbReference>
<dbReference type="FunFam" id="1.20.120.80:FF:000002">
    <property type="entry name" value="Cytochrome c oxidase subunit 3"/>
    <property type="match status" value="1"/>
</dbReference>
<comment type="subcellular location">
    <subcellularLocation>
        <location evidence="1">Membrane</location>
        <topology evidence="1">Multi-pass membrane protein</topology>
    </subcellularLocation>
</comment>
<keyword evidence="8 11" id="KW-0496">Mitochondrion</keyword>
<feature type="domain" description="Heme-copper oxidase subunit III family profile" evidence="10">
    <location>
        <begin position="6"/>
        <end position="263"/>
    </location>
</feature>
<dbReference type="SUPFAM" id="SSF81452">
    <property type="entry name" value="Cytochrome c oxidase subunit III-like"/>
    <property type="match status" value="1"/>
</dbReference>
<dbReference type="KEGG" id="gsl:JL72_p03"/>
<dbReference type="AlphaFoldDB" id="A0A075W3X1"/>
<keyword evidence="5" id="KW-1278">Translocase</keyword>
<organism evidence="11">
    <name type="scientific">Galdieria sulphuraria</name>
    <name type="common">Red alga</name>
    <dbReference type="NCBI Taxonomy" id="130081"/>
    <lineage>
        <taxon>Eukaryota</taxon>
        <taxon>Rhodophyta</taxon>
        <taxon>Bangiophyceae</taxon>
        <taxon>Galdieriales</taxon>
        <taxon>Galdieriaceae</taxon>
        <taxon>Galdieria</taxon>
    </lineage>
</organism>
<evidence type="ECO:0000256" key="6">
    <source>
        <dbReference type="ARBA" id="ARBA00022989"/>
    </source>
</evidence>
<dbReference type="GO" id="GO:0016020">
    <property type="term" value="C:membrane"/>
    <property type="evidence" value="ECO:0007669"/>
    <property type="project" value="UniProtKB-SubCell"/>
</dbReference>
<dbReference type="Pfam" id="PF00510">
    <property type="entry name" value="COX3"/>
    <property type="match status" value="1"/>
</dbReference>
<dbReference type="GO" id="GO:0004129">
    <property type="term" value="F:cytochrome-c oxidase activity"/>
    <property type="evidence" value="ECO:0007669"/>
    <property type="project" value="InterPro"/>
</dbReference>
<evidence type="ECO:0000259" key="10">
    <source>
        <dbReference type="PROSITE" id="PS50253"/>
    </source>
</evidence>
<evidence type="ECO:0000256" key="3">
    <source>
        <dbReference type="ARBA" id="ARBA00015944"/>
    </source>
</evidence>
<evidence type="ECO:0000256" key="7">
    <source>
        <dbReference type="ARBA" id="ARBA00023136"/>
    </source>
</evidence>
<feature type="transmembrane region" description="Helical" evidence="9">
    <location>
        <begin position="81"/>
        <end position="104"/>
    </location>
</feature>
<dbReference type="PROSITE" id="PS50253">
    <property type="entry name" value="COX3"/>
    <property type="match status" value="1"/>
</dbReference>
<keyword evidence="7 9" id="KW-0472">Membrane</keyword>
<dbReference type="PANTHER" id="PTHR11403:SF7">
    <property type="entry name" value="CYTOCHROME C OXIDASE SUBUNIT 3"/>
    <property type="match status" value="1"/>
</dbReference>
<geneLocation type="mitochondrion" evidence="11"/>
<dbReference type="GO" id="GO:0005739">
    <property type="term" value="C:mitochondrion"/>
    <property type="evidence" value="ECO:0007669"/>
    <property type="project" value="TreeGrafter"/>
</dbReference>
<evidence type="ECO:0000256" key="1">
    <source>
        <dbReference type="ARBA" id="ARBA00004141"/>
    </source>
</evidence>
<dbReference type="EMBL" id="KJ700460">
    <property type="protein sequence ID" value="AIG92660.1"/>
    <property type="molecule type" value="Genomic_DNA"/>
</dbReference>
<feature type="transmembrane region" description="Helical" evidence="9">
    <location>
        <begin position="12"/>
        <end position="34"/>
    </location>
</feature>
<dbReference type="InterPro" id="IPR013833">
    <property type="entry name" value="Cyt_c_oxidase_su3_a-hlx"/>
</dbReference>
<dbReference type="GO" id="GO:0006123">
    <property type="term" value="P:mitochondrial electron transport, cytochrome c to oxygen"/>
    <property type="evidence" value="ECO:0007669"/>
    <property type="project" value="TreeGrafter"/>
</dbReference>
<dbReference type="CDD" id="cd01665">
    <property type="entry name" value="Cyt_c_Oxidase_III"/>
    <property type="match status" value="1"/>
</dbReference>
<feature type="transmembrane region" description="Helical" evidence="9">
    <location>
        <begin position="40"/>
        <end position="60"/>
    </location>
</feature>
<reference evidence="11" key="1">
    <citation type="journal article" date="2015" name="Genome Biol. Evol.">
        <title>Extreme features of the Galdieria sulphuraria organellar genomes: a consequence of polyextremophily?</title>
        <authorList>
            <person name="Jain K."/>
            <person name="Krause K."/>
            <person name="Grewe F."/>
            <person name="Nelson G.F."/>
            <person name="Weber A.P."/>
            <person name="Christensen A.C."/>
            <person name="Mower J.P."/>
        </authorList>
    </citation>
    <scope>NUCLEOTIDE SEQUENCE</scope>
    <source>
        <strain evidence="11">074W</strain>
    </source>
</reference>
<dbReference type="InterPro" id="IPR000298">
    <property type="entry name" value="Cyt_c_oxidase-like_su3"/>
</dbReference>
<feature type="transmembrane region" description="Helical" evidence="9">
    <location>
        <begin position="165"/>
        <end position="184"/>
    </location>
</feature>
<feature type="transmembrane region" description="Helical" evidence="9">
    <location>
        <begin position="242"/>
        <end position="262"/>
    </location>
</feature>
<evidence type="ECO:0000256" key="8">
    <source>
        <dbReference type="RuleBase" id="RU003375"/>
    </source>
</evidence>
<feature type="transmembrane region" description="Helical" evidence="9">
    <location>
        <begin position="133"/>
        <end position="153"/>
    </location>
</feature>
<evidence type="ECO:0000256" key="4">
    <source>
        <dbReference type="ARBA" id="ARBA00022692"/>
    </source>
</evidence>
<keyword evidence="4 8" id="KW-0812">Transmembrane</keyword>
<evidence type="ECO:0000256" key="2">
    <source>
        <dbReference type="ARBA" id="ARBA00010581"/>
    </source>
</evidence>
<accession>A0A075W3X1</accession>
<evidence type="ECO:0000313" key="11">
    <source>
        <dbReference type="EMBL" id="AIG92660.1"/>
    </source>
</evidence>
<comment type="similarity">
    <text evidence="2 8">Belongs to the cytochrome c oxidase subunit 3 family.</text>
</comment>
<protein>
    <recommendedName>
        <fullName evidence="3 8">Cytochrome c oxidase subunit 3</fullName>
    </recommendedName>
</protein>
<dbReference type="InterPro" id="IPR033945">
    <property type="entry name" value="Cyt_c_oxase_su3_dom"/>
</dbReference>
<name>A0A075W3X1_GALSU</name>
<dbReference type="Gene3D" id="1.10.287.70">
    <property type="match status" value="1"/>
</dbReference>
<keyword evidence="6 9" id="KW-1133">Transmembrane helix</keyword>
<evidence type="ECO:0000256" key="5">
    <source>
        <dbReference type="ARBA" id="ARBA00022967"/>
    </source>
</evidence>
<feature type="transmembrane region" description="Helical" evidence="9">
    <location>
        <begin position="204"/>
        <end position="222"/>
    </location>
</feature>
<dbReference type="InterPro" id="IPR024791">
    <property type="entry name" value="Cyt_c/ubiquinol_Oxase_su3"/>
</dbReference>
<gene>
    <name evidence="11" type="primary">cox3</name>
</gene>
<proteinExistence type="inferred from homology"/>
<dbReference type="InterPro" id="IPR035973">
    <property type="entry name" value="Cyt_c_oxidase_su3-like_sf"/>
</dbReference>
<sequence>MEKERRISEYHMVDVSPWPVMTVIALMGILIGMIEWMHGMGGRILMMGVMSMLMSMYGWWRDVIREGVLEGSHTGKVQEGLRSGVLWFIFTESMLFVSIFWAYYHSSLSPSVELGGVWPPRGIRVVEVWELPMLNTLLLLLSGVTVTWSHESMRSGEKEEMEKGLGITIILGIVFIMVQGYEYYESEFRITDGVYGSSFYMGTGFHGMHVLLGVIMLSMGLIRSIRGELTSEHHVGLEVGIWYWHFVDVVWLFLFVSIYWWGGV</sequence>
<evidence type="ECO:0000256" key="9">
    <source>
        <dbReference type="SAM" id="Phobius"/>
    </source>
</evidence>
<comment type="function">
    <text evidence="8">Component of the cytochrome c oxidase, the last enzyme in the mitochondrial electron transport chain which drives oxidative phosphorylation. The respiratory chain contains 3 multisubunit complexes succinate dehydrogenase (complex II, CII), ubiquinol-cytochrome c oxidoreductase (cytochrome b-c1 complex, complex III, CIII) and cytochrome c oxidase (complex IV, CIV), that cooperate to transfer electrons derived from NADH and succinate to molecular oxygen, creating an electrochemical gradient over the inner membrane that drives transmembrane transport and the ATP synthase. Cytochrome c oxidase is the component of the respiratory chain that catalyzes the reduction of oxygen to water. Electrons originating from reduced cytochrome c in the intermembrane space (IMS) are transferred via the dinuclear copper A center (CU(A)) of subunit 2 and heme A of subunit 1 to the active site in subunit 1, a binuclear center (BNC) formed by heme A3 and copper B (CU(B)). The BNC reduces molecular oxygen to 2 water molecules using 4 electrons from cytochrome c in the IMS and 4 protons from the mitochondrial matrix.</text>
</comment>
<dbReference type="Gene3D" id="1.20.120.80">
    <property type="entry name" value="Cytochrome c oxidase, subunit III, four-helix bundle"/>
    <property type="match status" value="1"/>
</dbReference>
<dbReference type="RefSeq" id="YP_009051214.1">
    <property type="nucleotide sequence ID" value="NC_024666.1"/>
</dbReference>